<dbReference type="InterPro" id="IPR045665">
    <property type="entry name" value="DUF6386"/>
</dbReference>
<dbReference type="AlphaFoldDB" id="A0A380AM47"/>
<reference evidence="1 2" key="1">
    <citation type="submission" date="2018-06" db="EMBL/GenBank/DDBJ databases">
        <authorList>
            <consortium name="Pathogen Informatics"/>
            <person name="Doyle S."/>
        </authorList>
    </citation>
    <scope>NUCLEOTIDE SEQUENCE [LARGE SCALE GENOMIC DNA]</scope>
    <source>
        <strain evidence="1 2">NCTC11544</strain>
    </source>
</reference>
<sequence length="147" mass="16269">MNKTFSFSTDTATLVIYDLSSLKHRVSDSPDWWSIPEDEIDEINKGNVLFLNLGDDGSYTVKIIDEINGDRDSFFLNVPSGDVFIGAGEDVSGGDLEPDGSDYMAGIMIKLPPGGYEVKYNRDETDISISFSRSNCKVNNITDLIRI</sequence>
<gene>
    <name evidence="1" type="ORF">NCTC11544_04566</name>
</gene>
<dbReference type="Proteomes" id="UP000255529">
    <property type="component" value="Unassembled WGS sequence"/>
</dbReference>
<dbReference type="Pfam" id="PF19923">
    <property type="entry name" value="DUF6386"/>
    <property type="match status" value="1"/>
</dbReference>
<evidence type="ECO:0000313" key="2">
    <source>
        <dbReference type="Proteomes" id="UP000255529"/>
    </source>
</evidence>
<proteinExistence type="predicted"/>
<dbReference type="EMBL" id="UGYN01000002">
    <property type="protein sequence ID" value="SUI83730.1"/>
    <property type="molecule type" value="Genomic_DNA"/>
</dbReference>
<name>A0A380AM47_9GAMM</name>
<evidence type="ECO:0000313" key="1">
    <source>
        <dbReference type="EMBL" id="SUI83730.1"/>
    </source>
</evidence>
<protein>
    <recommendedName>
        <fullName evidence="3">Integrin</fullName>
    </recommendedName>
</protein>
<evidence type="ECO:0008006" key="3">
    <source>
        <dbReference type="Google" id="ProtNLM"/>
    </source>
</evidence>
<organism evidence="1 2">
    <name type="scientific">Serratia quinivorans</name>
    <dbReference type="NCBI Taxonomy" id="137545"/>
    <lineage>
        <taxon>Bacteria</taxon>
        <taxon>Pseudomonadati</taxon>
        <taxon>Pseudomonadota</taxon>
        <taxon>Gammaproteobacteria</taxon>
        <taxon>Enterobacterales</taxon>
        <taxon>Yersiniaceae</taxon>
        <taxon>Serratia</taxon>
    </lineage>
</organism>
<accession>A0A380AM47</accession>